<reference evidence="1" key="1">
    <citation type="journal article" date="2014" name="Front. Microbiol.">
        <title>High frequency of phylogenetically diverse reductive dehalogenase-homologous genes in deep subseafloor sedimentary metagenomes.</title>
        <authorList>
            <person name="Kawai M."/>
            <person name="Futagami T."/>
            <person name="Toyoda A."/>
            <person name="Takaki Y."/>
            <person name="Nishi S."/>
            <person name="Hori S."/>
            <person name="Arai W."/>
            <person name="Tsubouchi T."/>
            <person name="Morono Y."/>
            <person name="Uchiyama I."/>
            <person name="Ito T."/>
            <person name="Fujiyama A."/>
            <person name="Inagaki F."/>
            <person name="Takami H."/>
        </authorList>
    </citation>
    <scope>NUCLEOTIDE SEQUENCE</scope>
    <source>
        <strain evidence="1">Expedition CK06-06</strain>
    </source>
</reference>
<gene>
    <name evidence="1" type="ORF">S03H2_26638</name>
</gene>
<accession>X1G4N3</accession>
<name>X1G4N3_9ZZZZ</name>
<evidence type="ECO:0008006" key="2">
    <source>
        <dbReference type="Google" id="ProtNLM"/>
    </source>
</evidence>
<proteinExistence type="predicted"/>
<protein>
    <recommendedName>
        <fullName evidence="2">BrnT family toxin</fullName>
    </recommendedName>
</protein>
<dbReference type="EMBL" id="BARU01015540">
    <property type="protein sequence ID" value="GAH52886.1"/>
    <property type="molecule type" value="Genomic_DNA"/>
</dbReference>
<sequence length="79" mass="8797">RIYDLMSNQTAKSISHAISFGSPSVRRAKQGYFRLIGQTAAGRYLTVFVASRGRGVYGLVTARNATATERRQYQAQRGR</sequence>
<evidence type="ECO:0000313" key="1">
    <source>
        <dbReference type="EMBL" id="GAH52886.1"/>
    </source>
</evidence>
<organism evidence="1">
    <name type="scientific">marine sediment metagenome</name>
    <dbReference type="NCBI Taxonomy" id="412755"/>
    <lineage>
        <taxon>unclassified sequences</taxon>
        <taxon>metagenomes</taxon>
        <taxon>ecological metagenomes</taxon>
    </lineage>
</organism>
<comment type="caution">
    <text evidence="1">The sequence shown here is derived from an EMBL/GenBank/DDBJ whole genome shotgun (WGS) entry which is preliminary data.</text>
</comment>
<feature type="non-terminal residue" evidence="1">
    <location>
        <position position="1"/>
    </location>
</feature>
<dbReference type="AlphaFoldDB" id="X1G4N3"/>